<dbReference type="Pfam" id="PF07035">
    <property type="entry name" value="RMC1_C"/>
    <property type="match status" value="1"/>
</dbReference>
<sequence>MEKVKHSPNTNLYFSKHIHFKSSYKIYSDYDEGIKQLLYIENNILYLINWMNDKIKISEINDLPPNSKIIDVRCSKYLQMFGIIIENNNFSILKLYHLQSKLFKTFSYSPRKAKNPNFHYLGIRWLNDNEGILISTQEVIRFRVYLLHLVSEIKRQKIFITEIGNNETKSNCLILPNLNNNFSISVIDNLLLIHNIDYCQSIVYDFAYLGKKRGIITKSLTFEHSKNLKNTKKKDYKWVSSLSKNNRGSEKELEQKQEQKQGREQQQLPDYSVSWNCILPNLIFLPKIGFLGKIKINFKSFANYFKNKNSMFKFFFRRNNCKKIILSQLFNELKNETNLLTISKYFHFINRYYSISHQKIYHLEDQVPSSSDFLSDKPNGKKSSNEANTPREQSLRRRKTISTFQNMNKHQKYSSTDNILFLSKQRSFHNSDTYKSIQKGGKGNKKRKKKQLTLSGFDIINRDEVKQSPLSTTSLLVSSTTKNQRKKKGGKVKKNTKDKKNNYNNILNYNNKNKIILNTIPFAIINQSDFYKYVFLPLHQQNVSINYFFSIIIEYIRSLKFYQLKISYPILKFIVQILLIEKKFEKLTQFIQSQVIGDSKRIALYLIEIDTAYEPLLLLSCKILYQMGSHEKLINALFEKNKLDLILQIIPLNKLNKKFIIPLLDISWGRNNFTQYVNLFEYFQNDIPENLSPKYMQNYNKIQLKYK</sequence>
<name>A0ABQ8YLX8_9EUKA</name>
<dbReference type="PANTHER" id="PTHR12897">
    <property type="entry name" value="COLON CANCER-ASSOCIATED PROTEIN MIC1"/>
    <property type="match status" value="1"/>
</dbReference>
<protein>
    <submittedName>
        <fullName evidence="3">Colon cancer-associated protein mic1</fullName>
    </submittedName>
</protein>
<feature type="region of interest" description="Disordered" evidence="1">
    <location>
        <begin position="247"/>
        <end position="267"/>
    </location>
</feature>
<evidence type="ECO:0000313" key="3">
    <source>
        <dbReference type="EMBL" id="KAJ6245591.1"/>
    </source>
</evidence>
<accession>A0ABQ8YLX8</accession>
<evidence type="ECO:0000313" key="4">
    <source>
        <dbReference type="Proteomes" id="UP001150062"/>
    </source>
</evidence>
<dbReference type="InterPro" id="IPR040371">
    <property type="entry name" value="RMC1"/>
</dbReference>
<proteinExistence type="predicted"/>
<feature type="region of interest" description="Disordered" evidence="1">
    <location>
        <begin position="371"/>
        <end position="408"/>
    </location>
</feature>
<dbReference type="InterPro" id="IPR009755">
    <property type="entry name" value="RMC1_C"/>
</dbReference>
<feature type="compositionally biased region" description="Basic and acidic residues" evidence="1">
    <location>
        <begin position="247"/>
        <end position="263"/>
    </location>
</feature>
<dbReference type="Proteomes" id="UP001150062">
    <property type="component" value="Unassembled WGS sequence"/>
</dbReference>
<evidence type="ECO:0000259" key="2">
    <source>
        <dbReference type="Pfam" id="PF07035"/>
    </source>
</evidence>
<evidence type="ECO:0000256" key="1">
    <source>
        <dbReference type="SAM" id="MobiDB-lite"/>
    </source>
</evidence>
<organism evidence="3 4">
    <name type="scientific">Anaeramoeba flamelloides</name>
    <dbReference type="NCBI Taxonomy" id="1746091"/>
    <lineage>
        <taxon>Eukaryota</taxon>
        <taxon>Metamonada</taxon>
        <taxon>Anaeramoebidae</taxon>
        <taxon>Anaeramoeba</taxon>
    </lineage>
</organism>
<keyword evidence="4" id="KW-1185">Reference proteome</keyword>
<dbReference type="EMBL" id="JAOAOG010000143">
    <property type="protein sequence ID" value="KAJ6245591.1"/>
    <property type="molecule type" value="Genomic_DNA"/>
</dbReference>
<feature type="compositionally biased region" description="Polar residues" evidence="1">
    <location>
        <begin position="381"/>
        <end position="392"/>
    </location>
</feature>
<reference evidence="3" key="1">
    <citation type="submission" date="2022-08" db="EMBL/GenBank/DDBJ databases">
        <title>Novel sulfate-reducing endosymbionts in the free-living metamonad Anaeramoeba.</title>
        <authorList>
            <person name="Jerlstrom-Hultqvist J."/>
            <person name="Cepicka I."/>
            <person name="Gallot-Lavallee L."/>
            <person name="Salas-Leiva D."/>
            <person name="Curtis B.A."/>
            <person name="Zahonova K."/>
            <person name="Pipaliya S."/>
            <person name="Dacks J."/>
            <person name="Roger A.J."/>
        </authorList>
    </citation>
    <scope>NUCLEOTIDE SEQUENCE</scope>
    <source>
        <strain evidence="3">Schooner1</strain>
    </source>
</reference>
<dbReference type="PANTHER" id="PTHR12897:SF4">
    <property type="entry name" value="REGULATOR OF MON1-CCZ1 COMPLEX"/>
    <property type="match status" value="1"/>
</dbReference>
<feature type="region of interest" description="Disordered" evidence="1">
    <location>
        <begin position="476"/>
        <end position="498"/>
    </location>
</feature>
<feature type="domain" description="Mic1" evidence="2">
    <location>
        <begin position="450"/>
        <end position="685"/>
    </location>
</feature>
<comment type="caution">
    <text evidence="3">The sequence shown here is derived from an EMBL/GenBank/DDBJ whole genome shotgun (WGS) entry which is preliminary data.</text>
</comment>
<feature type="compositionally biased region" description="Basic residues" evidence="1">
    <location>
        <begin position="483"/>
        <end position="497"/>
    </location>
</feature>
<gene>
    <name evidence="3" type="ORF">M0813_20010</name>
</gene>